<evidence type="ECO:0000256" key="7">
    <source>
        <dbReference type="HAMAP-Rule" id="MF_00169"/>
    </source>
</evidence>
<dbReference type="PIRSF" id="PIRSF001399">
    <property type="entry name" value="DHquinase_II"/>
    <property type="match status" value="1"/>
</dbReference>
<comment type="catalytic activity">
    <reaction evidence="1 7">
        <text>3-dehydroquinate = 3-dehydroshikimate + H2O</text>
        <dbReference type="Rhea" id="RHEA:21096"/>
        <dbReference type="ChEBI" id="CHEBI:15377"/>
        <dbReference type="ChEBI" id="CHEBI:16630"/>
        <dbReference type="ChEBI" id="CHEBI:32364"/>
        <dbReference type="EC" id="4.2.1.10"/>
    </reaction>
</comment>
<dbReference type="PATRIC" id="fig|758793.3.peg.5283"/>
<keyword evidence="7" id="KW-0028">Amino-acid biosynthesis</keyword>
<evidence type="ECO:0000313" key="10">
    <source>
        <dbReference type="EMBL" id="BAN27065.1"/>
    </source>
</evidence>
<comment type="function">
    <text evidence="7">Catalyzes a trans-dehydration via an enolate intermediate.</text>
</comment>
<evidence type="ECO:0000313" key="11">
    <source>
        <dbReference type="Proteomes" id="UP000013966"/>
    </source>
</evidence>
<dbReference type="Pfam" id="PF01220">
    <property type="entry name" value="DHquinase_II"/>
    <property type="match status" value="1"/>
</dbReference>
<dbReference type="AlphaFoldDB" id="R4WZC0"/>
<accession>R4WZC0</accession>
<organism evidence="10 11">
    <name type="scientific">Caballeronia insecticola</name>
    <dbReference type="NCBI Taxonomy" id="758793"/>
    <lineage>
        <taxon>Bacteria</taxon>
        <taxon>Pseudomonadati</taxon>
        <taxon>Pseudomonadota</taxon>
        <taxon>Betaproteobacteria</taxon>
        <taxon>Burkholderiales</taxon>
        <taxon>Burkholderiaceae</taxon>
        <taxon>Caballeronia</taxon>
    </lineage>
</organism>
<keyword evidence="6 7" id="KW-0456">Lyase</keyword>
<dbReference type="GO" id="GO:0003855">
    <property type="term" value="F:3-dehydroquinate dehydratase activity"/>
    <property type="evidence" value="ECO:0007669"/>
    <property type="project" value="UniProtKB-UniRule"/>
</dbReference>
<sequence length="161" mass="17842">MPCIPNLTEFTMHMKPLIYVLNGSNLNMLGKREPHLYGTTTLAQVQSRTEALADELGLQCEFRQTNHEGVMVDWLQEAFEKDAAVVINPAGFSFASIPVLDAIKLIKKPVVEVHITNIHQRDEQYRHSLVSLAARGVICGLGVQGYTLAVRAVAEMLREAA</sequence>
<dbReference type="Proteomes" id="UP000013966">
    <property type="component" value="Plasmid p1"/>
</dbReference>
<feature type="active site" description="Proton donor" evidence="7 8">
    <location>
        <position position="114"/>
    </location>
</feature>
<feature type="site" description="Transition state stabilizer" evidence="7 9">
    <location>
        <position position="32"/>
    </location>
</feature>
<dbReference type="NCBIfam" id="NF003806">
    <property type="entry name" value="PRK05395.1-3"/>
    <property type="match status" value="1"/>
</dbReference>
<comment type="pathway">
    <text evidence="2 7">Metabolic intermediate biosynthesis; chorismate biosynthesis; chorismate from D-erythrose 4-phosphate and phosphoenolpyruvate: step 3/7.</text>
</comment>
<dbReference type="UniPathway" id="UPA00053">
    <property type="reaction ID" value="UER00086"/>
</dbReference>
<dbReference type="GO" id="GO:0019631">
    <property type="term" value="P:quinate catabolic process"/>
    <property type="evidence" value="ECO:0007669"/>
    <property type="project" value="TreeGrafter"/>
</dbReference>
<evidence type="ECO:0000256" key="1">
    <source>
        <dbReference type="ARBA" id="ARBA00001864"/>
    </source>
</evidence>
<dbReference type="KEGG" id="buo:BRPE64_DCDS01290"/>
<keyword evidence="10" id="KW-0614">Plasmid</keyword>
<dbReference type="Gene3D" id="3.40.50.9100">
    <property type="entry name" value="Dehydroquinase, class II"/>
    <property type="match status" value="1"/>
</dbReference>
<feature type="binding site" evidence="7">
    <location>
        <position position="88"/>
    </location>
    <ligand>
        <name>substrate</name>
    </ligand>
</feature>
<comment type="subunit">
    <text evidence="4 7">Homododecamer.</text>
</comment>
<evidence type="ECO:0000256" key="4">
    <source>
        <dbReference type="ARBA" id="ARBA00011193"/>
    </source>
</evidence>
<dbReference type="HOGENOM" id="CLU_090968_2_0_4"/>
<protein>
    <recommendedName>
        <fullName evidence="5 7">3-dehydroquinate dehydratase</fullName>
        <shortName evidence="7">3-dehydroquinase</shortName>
        <ecNumber evidence="5 7">4.2.1.10</ecNumber>
    </recommendedName>
    <alternativeName>
        <fullName evidence="7">Type II DHQase</fullName>
    </alternativeName>
</protein>
<dbReference type="SUPFAM" id="SSF52304">
    <property type="entry name" value="Type II 3-dehydroquinate dehydratase"/>
    <property type="match status" value="1"/>
</dbReference>
<geneLocation type="plasmid" evidence="10 11">
    <name>p1</name>
</geneLocation>
<evidence type="ECO:0000256" key="5">
    <source>
        <dbReference type="ARBA" id="ARBA00012060"/>
    </source>
</evidence>
<dbReference type="PANTHER" id="PTHR21272:SF3">
    <property type="entry name" value="CATABOLIC 3-DEHYDROQUINASE"/>
    <property type="match status" value="1"/>
</dbReference>
<dbReference type="GO" id="GO:0008652">
    <property type="term" value="P:amino acid biosynthetic process"/>
    <property type="evidence" value="ECO:0007669"/>
    <property type="project" value="UniProtKB-KW"/>
</dbReference>
<dbReference type="HAMAP" id="MF_00169">
    <property type="entry name" value="AroQ"/>
    <property type="match status" value="1"/>
</dbReference>
<dbReference type="NCBIfam" id="NF003805">
    <property type="entry name" value="PRK05395.1-2"/>
    <property type="match status" value="1"/>
</dbReference>
<reference evidence="10 11" key="2">
    <citation type="journal article" date="2018" name="Int. J. Syst. Evol. Microbiol.">
        <title>Burkholderia insecticola sp. nov., a gut symbiotic bacterium of the bean bug Riptortus pedestris.</title>
        <authorList>
            <person name="Takeshita K."/>
            <person name="Tamaki H."/>
            <person name="Ohbayashi T."/>
            <person name="Meng X.-Y."/>
            <person name="Sone T."/>
            <person name="Mitani Y."/>
            <person name="Peeters C."/>
            <person name="Kikuchi Y."/>
            <person name="Vandamme P."/>
        </authorList>
    </citation>
    <scope>NUCLEOTIDE SEQUENCE [LARGE SCALE GENOMIC DNA]</scope>
    <source>
        <strain evidence="10">RPE64</strain>
        <plasmid evidence="10 11">p1</plasmid>
    </source>
</reference>
<feature type="binding site" evidence="7">
    <location>
        <position position="101"/>
    </location>
    <ligand>
        <name>substrate</name>
    </ligand>
</feature>
<dbReference type="GO" id="GO:0009423">
    <property type="term" value="P:chorismate biosynthetic process"/>
    <property type="evidence" value="ECO:0007669"/>
    <property type="project" value="UniProtKB-UniRule"/>
</dbReference>
<proteinExistence type="inferred from homology"/>
<dbReference type="EMBL" id="AP013061">
    <property type="protein sequence ID" value="BAN27065.1"/>
    <property type="molecule type" value="Genomic_DNA"/>
</dbReference>
<name>R4WZC0_9BURK</name>
<dbReference type="InterPro" id="IPR001874">
    <property type="entry name" value="DHquinase_II"/>
</dbReference>
<dbReference type="EC" id="4.2.1.10" evidence="5 7"/>
<gene>
    <name evidence="7" type="primary">aroQ</name>
    <name evidence="10" type="ORF">BRPE64_DCDS01290</name>
</gene>
<dbReference type="NCBIfam" id="NF003807">
    <property type="entry name" value="PRK05395.1-4"/>
    <property type="match status" value="1"/>
</dbReference>
<dbReference type="InterPro" id="IPR036441">
    <property type="entry name" value="DHquinase_II_sf"/>
</dbReference>
<comment type="caution">
    <text evidence="7">Lacks conserved residue(s) required for the propagation of feature annotation.</text>
</comment>
<keyword evidence="7" id="KW-0057">Aromatic amino acid biosynthesis</keyword>
<evidence type="ECO:0000256" key="3">
    <source>
        <dbReference type="ARBA" id="ARBA00011037"/>
    </source>
</evidence>
<dbReference type="PANTHER" id="PTHR21272">
    <property type="entry name" value="CATABOLIC 3-DEHYDROQUINASE"/>
    <property type="match status" value="1"/>
</dbReference>
<keyword evidence="11" id="KW-1185">Reference proteome</keyword>
<feature type="active site" description="Proton acceptor" evidence="7 8">
    <location>
        <position position="37"/>
    </location>
</feature>
<evidence type="ECO:0000256" key="6">
    <source>
        <dbReference type="ARBA" id="ARBA00023239"/>
    </source>
</evidence>
<evidence type="ECO:0000256" key="8">
    <source>
        <dbReference type="PIRSR" id="PIRSR001399-1"/>
    </source>
</evidence>
<feature type="binding site" evidence="7">
    <location>
        <begin position="115"/>
        <end position="116"/>
    </location>
    <ligand>
        <name>substrate</name>
    </ligand>
</feature>
<dbReference type="GO" id="GO:0009073">
    <property type="term" value="P:aromatic amino acid family biosynthetic process"/>
    <property type="evidence" value="ECO:0007669"/>
    <property type="project" value="UniProtKB-KW"/>
</dbReference>
<evidence type="ECO:0000256" key="2">
    <source>
        <dbReference type="ARBA" id="ARBA00004902"/>
    </source>
</evidence>
<comment type="similarity">
    <text evidence="3 7">Belongs to the type-II 3-dehydroquinase family.</text>
</comment>
<evidence type="ECO:0000256" key="9">
    <source>
        <dbReference type="PIRSR" id="PIRSR001399-3"/>
    </source>
</evidence>
<dbReference type="CDD" id="cd00466">
    <property type="entry name" value="DHQase_II"/>
    <property type="match status" value="1"/>
</dbReference>
<reference evidence="10 11" key="1">
    <citation type="journal article" date="2013" name="Genome Announc.">
        <title>Complete Genome Sequence of Burkholderia sp. Strain RPE64, Bacterial Symbiont of the Bean Bug Riptortus pedestris.</title>
        <authorList>
            <person name="Shibata T.F."/>
            <person name="Maeda T."/>
            <person name="Nikoh N."/>
            <person name="Yamaguchi K."/>
            <person name="Oshima K."/>
            <person name="Hattori M."/>
            <person name="Nishiyama T."/>
            <person name="Hasebe M."/>
            <person name="Fukatsu T."/>
            <person name="Kikuchi Y."/>
            <person name="Shigenobu S."/>
        </authorList>
    </citation>
    <scope>NUCLEOTIDE SEQUENCE [LARGE SCALE GENOMIC DNA]</scope>
    <source>
        <plasmid evidence="10 11">p1</plasmid>
    </source>
</reference>